<dbReference type="SUPFAM" id="SSF53335">
    <property type="entry name" value="S-adenosyl-L-methionine-dependent methyltransferases"/>
    <property type="match status" value="1"/>
</dbReference>
<evidence type="ECO:0000256" key="10">
    <source>
        <dbReference type="PROSITE-ProRule" id="PRU01023"/>
    </source>
</evidence>
<dbReference type="STRING" id="5364.A0A5C3MWS5"/>
<evidence type="ECO:0000256" key="6">
    <source>
        <dbReference type="ARBA" id="ARBA00022691"/>
    </source>
</evidence>
<keyword evidence="6 10" id="KW-0949">S-adenosyl-L-methionine</keyword>
<dbReference type="PRINTS" id="PR02011">
    <property type="entry name" value="RCMTNCL1"/>
</dbReference>
<dbReference type="InterPro" id="IPR057285">
    <property type="entry name" value="Pre-PUA_NSUN2"/>
</dbReference>
<gene>
    <name evidence="13" type="ORF">OE88DRAFT_1683387</name>
</gene>
<keyword evidence="3" id="KW-0820">tRNA-binding</keyword>
<feature type="compositionally biased region" description="Basic residues" evidence="11">
    <location>
        <begin position="1"/>
        <end position="14"/>
    </location>
</feature>
<dbReference type="InterPro" id="IPR001678">
    <property type="entry name" value="MeTrfase_RsmB-F_NOP2_dom"/>
</dbReference>
<dbReference type="PROSITE" id="PS01153">
    <property type="entry name" value="NOL1_NOP2_SUN"/>
    <property type="match status" value="1"/>
</dbReference>
<dbReference type="EMBL" id="ML213516">
    <property type="protein sequence ID" value="TFK49467.1"/>
    <property type="molecule type" value="Genomic_DNA"/>
</dbReference>
<dbReference type="InterPro" id="IPR049560">
    <property type="entry name" value="MeTrfase_RsmB-F_NOP2_cat"/>
</dbReference>
<keyword evidence="8 10" id="KW-0694">RNA-binding</keyword>
<feature type="domain" description="SAM-dependent MTase RsmB/NOP-type" evidence="12">
    <location>
        <begin position="55"/>
        <end position="432"/>
    </location>
</feature>
<keyword evidence="14" id="KW-1185">Reference proteome</keyword>
<evidence type="ECO:0000256" key="2">
    <source>
        <dbReference type="ARBA" id="ARBA00007494"/>
    </source>
</evidence>
<dbReference type="GO" id="GO:0016428">
    <property type="term" value="F:tRNA (cytidine-5-)-methyltransferase activity"/>
    <property type="evidence" value="ECO:0007669"/>
    <property type="project" value="InterPro"/>
</dbReference>
<feature type="region of interest" description="Disordered" evidence="11">
    <location>
        <begin position="479"/>
        <end position="520"/>
    </location>
</feature>
<keyword evidence="9" id="KW-0539">Nucleus</keyword>
<dbReference type="GO" id="GO:0000049">
    <property type="term" value="F:tRNA binding"/>
    <property type="evidence" value="ECO:0007669"/>
    <property type="project" value="UniProtKB-KW"/>
</dbReference>
<evidence type="ECO:0000313" key="14">
    <source>
        <dbReference type="Proteomes" id="UP000305948"/>
    </source>
</evidence>
<dbReference type="PANTHER" id="PTHR22808:SF1">
    <property type="entry name" value="RNA CYTOSINE-C(5)-METHYLTRANSFERASE NSUN2-RELATED"/>
    <property type="match status" value="1"/>
</dbReference>
<proteinExistence type="inferred from homology"/>
<comment type="subcellular location">
    <subcellularLocation>
        <location evidence="1">Nucleus</location>
    </subcellularLocation>
</comment>
<dbReference type="InterPro" id="IPR023270">
    <property type="entry name" value="RCMT_NCL1"/>
</dbReference>
<keyword evidence="5 10" id="KW-0808">Transferase</keyword>
<dbReference type="OrthoDB" id="6093671at2759"/>
<dbReference type="InterPro" id="IPR057286">
    <property type="entry name" value="PUA_NSUN2"/>
</dbReference>
<feature type="compositionally biased region" description="Basic and acidic residues" evidence="11">
    <location>
        <begin position="435"/>
        <end position="445"/>
    </location>
</feature>
<name>A0A5C3MWS5_9AGAM</name>
<evidence type="ECO:0000313" key="13">
    <source>
        <dbReference type="EMBL" id="TFK49467.1"/>
    </source>
</evidence>
<dbReference type="GO" id="GO:0030488">
    <property type="term" value="P:tRNA methylation"/>
    <property type="evidence" value="ECO:0007669"/>
    <property type="project" value="TreeGrafter"/>
</dbReference>
<evidence type="ECO:0000256" key="4">
    <source>
        <dbReference type="ARBA" id="ARBA00022603"/>
    </source>
</evidence>
<evidence type="ECO:0000256" key="1">
    <source>
        <dbReference type="ARBA" id="ARBA00004123"/>
    </source>
</evidence>
<accession>A0A5C3MWS5</accession>
<evidence type="ECO:0000256" key="11">
    <source>
        <dbReference type="SAM" id="MobiDB-lite"/>
    </source>
</evidence>
<feature type="binding site" evidence="10">
    <location>
        <begin position="172"/>
        <end position="178"/>
    </location>
    <ligand>
        <name>S-adenosyl-L-methionine</name>
        <dbReference type="ChEBI" id="CHEBI:59789"/>
    </ligand>
</feature>
<evidence type="ECO:0000256" key="8">
    <source>
        <dbReference type="ARBA" id="ARBA00022884"/>
    </source>
</evidence>
<dbReference type="PROSITE" id="PS51686">
    <property type="entry name" value="SAM_MT_RSMB_NOP"/>
    <property type="match status" value="1"/>
</dbReference>
<dbReference type="InterPro" id="IPR029063">
    <property type="entry name" value="SAM-dependent_MTases_sf"/>
</dbReference>
<reference evidence="13 14" key="1">
    <citation type="journal article" date="2019" name="Nat. Ecol. Evol.">
        <title>Megaphylogeny resolves global patterns of mushroom evolution.</title>
        <authorList>
            <person name="Varga T."/>
            <person name="Krizsan K."/>
            <person name="Foldi C."/>
            <person name="Dima B."/>
            <person name="Sanchez-Garcia M."/>
            <person name="Sanchez-Ramirez S."/>
            <person name="Szollosi G.J."/>
            <person name="Szarkandi J.G."/>
            <person name="Papp V."/>
            <person name="Albert L."/>
            <person name="Andreopoulos W."/>
            <person name="Angelini C."/>
            <person name="Antonin V."/>
            <person name="Barry K.W."/>
            <person name="Bougher N.L."/>
            <person name="Buchanan P."/>
            <person name="Buyck B."/>
            <person name="Bense V."/>
            <person name="Catcheside P."/>
            <person name="Chovatia M."/>
            <person name="Cooper J."/>
            <person name="Damon W."/>
            <person name="Desjardin D."/>
            <person name="Finy P."/>
            <person name="Geml J."/>
            <person name="Haridas S."/>
            <person name="Hughes K."/>
            <person name="Justo A."/>
            <person name="Karasinski D."/>
            <person name="Kautmanova I."/>
            <person name="Kiss B."/>
            <person name="Kocsube S."/>
            <person name="Kotiranta H."/>
            <person name="LaButti K.M."/>
            <person name="Lechner B.E."/>
            <person name="Liimatainen K."/>
            <person name="Lipzen A."/>
            <person name="Lukacs Z."/>
            <person name="Mihaltcheva S."/>
            <person name="Morgado L.N."/>
            <person name="Niskanen T."/>
            <person name="Noordeloos M.E."/>
            <person name="Ohm R.A."/>
            <person name="Ortiz-Santana B."/>
            <person name="Ovrebo C."/>
            <person name="Racz N."/>
            <person name="Riley R."/>
            <person name="Savchenko A."/>
            <person name="Shiryaev A."/>
            <person name="Soop K."/>
            <person name="Spirin V."/>
            <person name="Szebenyi C."/>
            <person name="Tomsovsky M."/>
            <person name="Tulloss R.E."/>
            <person name="Uehling J."/>
            <person name="Grigoriev I.V."/>
            <person name="Vagvolgyi C."/>
            <person name="Papp T."/>
            <person name="Martin F.M."/>
            <person name="Miettinen O."/>
            <person name="Hibbett D.S."/>
            <person name="Nagy L.G."/>
        </authorList>
    </citation>
    <scope>NUCLEOTIDE SEQUENCE [LARGE SCALE GENOMIC DNA]</scope>
    <source>
        <strain evidence="13 14">OMC1185</strain>
    </source>
</reference>
<feature type="region of interest" description="Disordered" evidence="11">
    <location>
        <begin position="1"/>
        <end position="21"/>
    </location>
</feature>
<dbReference type="InterPro" id="IPR018314">
    <property type="entry name" value="RsmB/NOL1/NOP2-like_CS"/>
</dbReference>
<feature type="region of interest" description="Disordered" evidence="11">
    <location>
        <begin position="435"/>
        <end position="467"/>
    </location>
</feature>
<sequence>MARRKKADWKKGPKSSKAWNDNRTDIISPEQMRNVNFEKYYKAQQIVPDEEWDAFMGRLRVPLPTTFRVAGFRETATVLNDLIKTTYIPTLSNEVDGEEVQPPAQLPWYPDGLAWQFNVSKQVLRKNPDFKRFHSFLVFETEIGNISRQEAVSMLPPLLLDVQPHHVVLDMCAAPGSKTAQLLEALHTPSPTSTTAIPPGLVLANDSDHKRTHLLIHQSARLPSPSLLVTNLDASIFPAIRVGAECVGGSKGTGTKQLLFDRILCDVPCSGDGTLRKNVGIWLKWGVGDGNGLHSLQLRILQRAMRLLKPGGRIVYSTCSLNPIENEAVVAAALRSNPNFTLLPTSTSLPSLQRRPGLTTWTPAFFSSGSRELQFFKTYEEYVSALGEKEEKKYTESMWPPKESEEDLTKCMRIYPHLQDTGGFFIAVLERKPHVPRDPKKREADPAPSEPATKKPKLEEEEEEEDAILEDAVCAEAVSTPSAVNQDEKPKEDSNPHPPDKKGKRKQLEETGGTFKENPYTFLAPDDPIVKACIEKLHLNPSFPSHNLFVRNPSGEPARSLYLTNDIVRSVILHNDYNKIRLMTAGTKLFVKQSTGDGDEKFRILSEGLPVVFPFVEPETVMDADLAVLRGLLEVYHPLCESFPQPFRDAIVARPSGCHVLKFGAEKNDAGSLTHELVLPIWKSSVSLSLMIDKKAKSALSLRVFGQDVTTAGREAASNQKVKTISNSAGAEAKEAEADEVVIVQEDPDQAVDNMDGT</sequence>
<feature type="compositionally biased region" description="Basic and acidic residues" evidence="11">
    <location>
        <begin position="486"/>
        <end position="509"/>
    </location>
</feature>
<evidence type="ECO:0000256" key="5">
    <source>
        <dbReference type="ARBA" id="ARBA00022679"/>
    </source>
</evidence>
<feature type="binding site" evidence="10">
    <location>
        <position position="266"/>
    </location>
    <ligand>
        <name>S-adenosyl-L-methionine</name>
        <dbReference type="ChEBI" id="CHEBI:59789"/>
    </ligand>
</feature>
<keyword evidence="4 10" id="KW-0489">Methyltransferase</keyword>
<feature type="active site" description="Nucleophile" evidence="10">
    <location>
        <position position="319"/>
    </location>
</feature>
<dbReference type="PANTHER" id="PTHR22808">
    <property type="entry name" value="NCL1 YEAST -RELATED NOL1/NOP2/FMU SUN DOMAIN-CONTAINING"/>
    <property type="match status" value="1"/>
</dbReference>
<dbReference type="Gene3D" id="3.40.50.150">
    <property type="entry name" value="Vaccinia Virus protein VP39"/>
    <property type="match status" value="1"/>
</dbReference>
<dbReference type="AlphaFoldDB" id="A0A5C3MWS5"/>
<dbReference type="GO" id="GO:0005737">
    <property type="term" value="C:cytoplasm"/>
    <property type="evidence" value="ECO:0007669"/>
    <property type="project" value="TreeGrafter"/>
</dbReference>
<dbReference type="Pfam" id="PF25376">
    <property type="entry name" value="Pre-PUA_NSUN2"/>
    <property type="match status" value="1"/>
</dbReference>
<dbReference type="PRINTS" id="PR02008">
    <property type="entry name" value="RCMTFAMILY"/>
</dbReference>
<dbReference type="Pfam" id="PF25378">
    <property type="entry name" value="PUA_NSUN2"/>
    <property type="match status" value="1"/>
</dbReference>
<dbReference type="Proteomes" id="UP000305948">
    <property type="component" value="Unassembled WGS sequence"/>
</dbReference>
<keyword evidence="7" id="KW-0819">tRNA processing</keyword>
<feature type="binding site" evidence="10">
    <location>
        <position position="206"/>
    </location>
    <ligand>
        <name>S-adenosyl-L-methionine</name>
        <dbReference type="ChEBI" id="CHEBI:59789"/>
    </ligand>
</feature>
<evidence type="ECO:0000256" key="7">
    <source>
        <dbReference type="ARBA" id="ARBA00022694"/>
    </source>
</evidence>
<feature type="binding site" evidence="10">
    <location>
        <position position="233"/>
    </location>
    <ligand>
        <name>S-adenosyl-L-methionine</name>
        <dbReference type="ChEBI" id="CHEBI:59789"/>
    </ligand>
</feature>
<dbReference type="GO" id="GO:0005634">
    <property type="term" value="C:nucleus"/>
    <property type="evidence" value="ECO:0007669"/>
    <property type="project" value="UniProtKB-SubCell"/>
</dbReference>
<protein>
    <submittedName>
        <fullName evidence="13">S-adenosyl-L-methionine-dependent methyltransferase</fullName>
    </submittedName>
</protein>
<evidence type="ECO:0000256" key="3">
    <source>
        <dbReference type="ARBA" id="ARBA00022555"/>
    </source>
</evidence>
<organism evidence="13 14">
    <name type="scientific">Heliocybe sulcata</name>
    <dbReference type="NCBI Taxonomy" id="5364"/>
    <lineage>
        <taxon>Eukaryota</taxon>
        <taxon>Fungi</taxon>
        <taxon>Dikarya</taxon>
        <taxon>Basidiomycota</taxon>
        <taxon>Agaricomycotina</taxon>
        <taxon>Agaricomycetes</taxon>
        <taxon>Gloeophyllales</taxon>
        <taxon>Gloeophyllaceae</taxon>
        <taxon>Heliocybe</taxon>
    </lineage>
</organism>
<evidence type="ECO:0000259" key="12">
    <source>
        <dbReference type="PROSITE" id="PS51686"/>
    </source>
</evidence>
<evidence type="ECO:0000256" key="9">
    <source>
        <dbReference type="ARBA" id="ARBA00023242"/>
    </source>
</evidence>
<comment type="similarity">
    <text evidence="2 10">Belongs to the class I-like SAM-binding methyltransferase superfamily. RsmB/NOP family.</text>
</comment>
<dbReference type="Pfam" id="PF01189">
    <property type="entry name" value="Methyltr_RsmB-F"/>
    <property type="match status" value="1"/>
</dbReference>
<dbReference type="InterPro" id="IPR023267">
    <property type="entry name" value="RCMT"/>
</dbReference>